<reference evidence="3 4" key="1">
    <citation type="journal article" date="2024" name="BMC Genomics">
        <title>Genome assembly of redclaw crayfish (Cherax quadricarinatus) provides insights into its immune adaptation and hypoxia tolerance.</title>
        <authorList>
            <person name="Liu Z."/>
            <person name="Zheng J."/>
            <person name="Li H."/>
            <person name="Fang K."/>
            <person name="Wang S."/>
            <person name="He J."/>
            <person name="Zhou D."/>
            <person name="Weng S."/>
            <person name="Chi M."/>
            <person name="Gu Z."/>
            <person name="He J."/>
            <person name="Li F."/>
            <person name="Wang M."/>
        </authorList>
    </citation>
    <scope>NUCLEOTIDE SEQUENCE [LARGE SCALE GENOMIC DNA]</scope>
    <source>
        <strain evidence="3">ZL_2023a</strain>
    </source>
</reference>
<dbReference type="EMBL" id="JARKIK010000097">
    <property type="protein sequence ID" value="KAK8722099.1"/>
    <property type="molecule type" value="Genomic_DNA"/>
</dbReference>
<dbReference type="Proteomes" id="UP001445076">
    <property type="component" value="Unassembled WGS sequence"/>
</dbReference>
<feature type="coiled-coil region" evidence="1">
    <location>
        <begin position="40"/>
        <end position="67"/>
    </location>
</feature>
<evidence type="ECO:0000313" key="4">
    <source>
        <dbReference type="Proteomes" id="UP001445076"/>
    </source>
</evidence>
<dbReference type="PANTHER" id="PTHR31328:SF2">
    <property type="entry name" value="BIOGENESIS OF LYSOSOME-RELATED ORGANELLES COMPLEX 1 SUBUNIT 6"/>
    <property type="match status" value="1"/>
</dbReference>
<reference evidence="3" key="2">
    <citation type="submission" date="2024-01" db="EMBL/GenBank/DDBJ databases">
        <authorList>
            <person name="He J."/>
            <person name="Wang M."/>
            <person name="Zheng J."/>
            <person name="Liu Z."/>
        </authorList>
    </citation>
    <scope>NUCLEOTIDE SEQUENCE</scope>
    <source>
        <strain evidence="3">ZL_2023a</strain>
        <tissue evidence="3">Muscle</tissue>
    </source>
</reference>
<protein>
    <recommendedName>
        <fullName evidence="5">Biogenesis of lysosome-related organelles complex 1 subunit 6</fullName>
    </recommendedName>
</protein>
<evidence type="ECO:0000256" key="2">
    <source>
        <dbReference type="SAM" id="MobiDB-lite"/>
    </source>
</evidence>
<evidence type="ECO:0008006" key="5">
    <source>
        <dbReference type="Google" id="ProtNLM"/>
    </source>
</evidence>
<feature type="compositionally biased region" description="Basic and acidic residues" evidence="2">
    <location>
        <begin position="1"/>
        <end position="15"/>
    </location>
</feature>
<dbReference type="EMBL" id="JARKIK010000097">
    <property type="protein sequence ID" value="KAK8722100.1"/>
    <property type="molecule type" value="Genomic_DNA"/>
</dbReference>
<evidence type="ECO:0000256" key="1">
    <source>
        <dbReference type="SAM" id="Coils"/>
    </source>
</evidence>
<accession>A0AAW0VZ20</accession>
<feature type="region of interest" description="Disordered" evidence="2">
    <location>
        <begin position="1"/>
        <end position="22"/>
    </location>
</feature>
<dbReference type="GO" id="GO:0030133">
    <property type="term" value="C:transport vesicle"/>
    <property type="evidence" value="ECO:0007669"/>
    <property type="project" value="TreeGrafter"/>
</dbReference>
<proteinExistence type="predicted"/>
<keyword evidence="1" id="KW-0175">Coiled coil</keyword>
<comment type="caution">
    <text evidence="3">The sequence shown here is derived from an EMBL/GenBank/DDBJ whole genome shotgun (WGS) entry which is preliminary data.</text>
</comment>
<feature type="coiled-coil region" evidence="1">
    <location>
        <begin position="117"/>
        <end position="144"/>
    </location>
</feature>
<keyword evidence="4" id="KW-1185">Reference proteome</keyword>
<name>A0AAW0VZ20_CHEQU</name>
<dbReference type="PANTHER" id="PTHR31328">
    <property type="entry name" value="BIOGENESIS OF LYSOSOME-RELATED ORGANELLES COMPLEX 1 SUBUNIT 6"/>
    <property type="match status" value="1"/>
</dbReference>
<evidence type="ECO:0000313" key="3">
    <source>
        <dbReference type="EMBL" id="KAK8722100.1"/>
    </source>
</evidence>
<sequence length="160" mass="18336">MDPKLSEDEAQHEENCAGTSGVVDVTSEIPPSLAVIMSIIYNHQHNIQEMEGKLKELLQNQEVLTEGLRGENERFREAVATFNLPALFAEVSVYTKKLAYLKEEMCNITDRTARLKRRALRLQQQQQQKALNQEQQRAQLAEREKHLIARPAWAPQQDGQ</sequence>
<dbReference type="GO" id="GO:0031083">
    <property type="term" value="C:BLOC-1 complex"/>
    <property type="evidence" value="ECO:0007669"/>
    <property type="project" value="TreeGrafter"/>
</dbReference>
<dbReference type="Pfam" id="PF14712">
    <property type="entry name" value="Snapin_Pallidin"/>
    <property type="match status" value="1"/>
</dbReference>
<dbReference type="AlphaFoldDB" id="A0AAW0VZ20"/>
<gene>
    <name evidence="3" type="ORF">OTU49_012481</name>
</gene>
<organism evidence="3 4">
    <name type="scientific">Cherax quadricarinatus</name>
    <name type="common">Australian red claw crayfish</name>
    <dbReference type="NCBI Taxonomy" id="27406"/>
    <lineage>
        <taxon>Eukaryota</taxon>
        <taxon>Metazoa</taxon>
        <taxon>Ecdysozoa</taxon>
        <taxon>Arthropoda</taxon>
        <taxon>Crustacea</taxon>
        <taxon>Multicrustacea</taxon>
        <taxon>Malacostraca</taxon>
        <taxon>Eumalacostraca</taxon>
        <taxon>Eucarida</taxon>
        <taxon>Decapoda</taxon>
        <taxon>Pleocyemata</taxon>
        <taxon>Astacidea</taxon>
        <taxon>Parastacoidea</taxon>
        <taxon>Parastacidae</taxon>
        <taxon>Cherax</taxon>
    </lineage>
</organism>
<dbReference type="InterPro" id="IPR028119">
    <property type="entry name" value="Snapin/Pallidin/Snn1"/>
</dbReference>